<evidence type="ECO:0000313" key="2">
    <source>
        <dbReference type="EMBL" id="KAK0724336.1"/>
    </source>
</evidence>
<evidence type="ECO:0000313" key="3">
    <source>
        <dbReference type="Proteomes" id="UP001172102"/>
    </source>
</evidence>
<keyword evidence="1" id="KW-0472">Membrane</keyword>
<accession>A0AA40AYK7</accession>
<comment type="caution">
    <text evidence="2">The sequence shown here is derived from an EMBL/GenBank/DDBJ whole genome shotgun (WGS) entry which is preliminary data.</text>
</comment>
<keyword evidence="1" id="KW-1133">Transmembrane helix</keyword>
<gene>
    <name evidence="2" type="ORF">B0H67DRAFT_567691</name>
</gene>
<keyword evidence="1" id="KW-0812">Transmembrane</keyword>
<dbReference type="AlphaFoldDB" id="A0AA40AYK7"/>
<proteinExistence type="predicted"/>
<protein>
    <submittedName>
        <fullName evidence="2">Uncharacterized protein</fullName>
    </submittedName>
</protein>
<evidence type="ECO:0000256" key="1">
    <source>
        <dbReference type="SAM" id="Phobius"/>
    </source>
</evidence>
<dbReference type="Proteomes" id="UP001172102">
    <property type="component" value="Unassembled WGS sequence"/>
</dbReference>
<organism evidence="2 3">
    <name type="scientific">Lasiosphaeris hirsuta</name>
    <dbReference type="NCBI Taxonomy" id="260670"/>
    <lineage>
        <taxon>Eukaryota</taxon>
        <taxon>Fungi</taxon>
        <taxon>Dikarya</taxon>
        <taxon>Ascomycota</taxon>
        <taxon>Pezizomycotina</taxon>
        <taxon>Sordariomycetes</taxon>
        <taxon>Sordariomycetidae</taxon>
        <taxon>Sordariales</taxon>
        <taxon>Lasiosphaeriaceae</taxon>
        <taxon>Lasiosphaeris</taxon>
    </lineage>
</organism>
<dbReference type="EMBL" id="JAUKUA010000002">
    <property type="protein sequence ID" value="KAK0724336.1"/>
    <property type="molecule type" value="Genomic_DNA"/>
</dbReference>
<reference evidence="2" key="1">
    <citation type="submission" date="2023-06" db="EMBL/GenBank/DDBJ databases">
        <title>Genome-scale phylogeny and comparative genomics of the fungal order Sordariales.</title>
        <authorList>
            <consortium name="Lawrence Berkeley National Laboratory"/>
            <person name="Hensen N."/>
            <person name="Bonometti L."/>
            <person name="Westerberg I."/>
            <person name="Brannstrom I.O."/>
            <person name="Guillou S."/>
            <person name="Cros-Aarteil S."/>
            <person name="Calhoun S."/>
            <person name="Haridas S."/>
            <person name="Kuo A."/>
            <person name="Mondo S."/>
            <person name="Pangilinan J."/>
            <person name="Riley R."/>
            <person name="Labutti K."/>
            <person name="Andreopoulos B."/>
            <person name="Lipzen A."/>
            <person name="Chen C."/>
            <person name="Yanf M."/>
            <person name="Daum C."/>
            <person name="Ng V."/>
            <person name="Clum A."/>
            <person name="Steindorff A."/>
            <person name="Ohm R."/>
            <person name="Martin F."/>
            <person name="Silar P."/>
            <person name="Natvig D."/>
            <person name="Lalanne C."/>
            <person name="Gautier V."/>
            <person name="Ament-Velasquez S.L."/>
            <person name="Kruys A."/>
            <person name="Hutchinson M.I."/>
            <person name="Powell A.J."/>
            <person name="Barry K."/>
            <person name="Miller A.N."/>
            <person name="Grigoriev I.V."/>
            <person name="Debuchy R."/>
            <person name="Gladieux P."/>
            <person name="Thoren M.H."/>
            <person name="Johannesson H."/>
        </authorList>
    </citation>
    <scope>NUCLEOTIDE SEQUENCE</scope>
    <source>
        <strain evidence="2">SMH4607-1</strain>
    </source>
</reference>
<sequence length="91" mass="10443">MLTIFYYILLTLAVLIAAFMAFSYPFLTLGQYTFTGEAKDLITRYTKMSNVSSTRPLPLWLGVAWRVGRVIDLVFLHQLPGVYRRQAFMAS</sequence>
<name>A0AA40AYK7_9PEZI</name>
<feature type="transmembrane region" description="Helical" evidence="1">
    <location>
        <begin position="6"/>
        <end position="27"/>
    </location>
</feature>
<keyword evidence="3" id="KW-1185">Reference proteome</keyword>